<evidence type="ECO:0000256" key="2">
    <source>
        <dbReference type="ARBA" id="ARBA00022679"/>
    </source>
</evidence>
<feature type="domain" description="O-methyltransferase C-terminal" evidence="4">
    <location>
        <begin position="241"/>
        <end position="381"/>
    </location>
</feature>
<feature type="domain" description="O-methyltransferase dimerisation" evidence="5">
    <location>
        <begin position="81"/>
        <end position="154"/>
    </location>
</feature>
<evidence type="ECO:0000259" key="5">
    <source>
        <dbReference type="Pfam" id="PF08100"/>
    </source>
</evidence>
<dbReference type="PANTHER" id="PTHR43712">
    <property type="entry name" value="PUTATIVE (AFU_ORTHOLOGUE AFUA_4G14580)-RELATED"/>
    <property type="match status" value="1"/>
</dbReference>
<dbReference type="AlphaFoldDB" id="W4JR52"/>
<dbReference type="InterPro" id="IPR001077">
    <property type="entry name" value="COMT_C"/>
</dbReference>
<dbReference type="GO" id="GO:0032259">
    <property type="term" value="P:methylation"/>
    <property type="evidence" value="ECO:0007669"/>
    <property type="project" value="UniProtKB-KW"/>
</dbReference>
<keyword evidence="3" id="KW-0949">S-adenosyl-L-methionine</keyword>
<organism evidence="6 7">
    <name type="scientific">Heterobasidion irregulare (strain TC 32-1)</name>
    <dbReference type="NCBI Taxonomy" id="747525"/>
    <lineage>
        <taxon>Eukaryota</taxon>
        <taxon>Fungi</taxon>
        <taxon>Dikarya</taxon>
        <taxon>Basidiomycota</taxon>
        <taxon>Agaricomycotina</taxon>
        <taxon>Agaricomycetes</taxon>
        <taxon>Russulales</taxon>
        <taxon>Bondarzewiaceae</taxon>
        <taxon>Heterobasidion</taxon>
        <taxon>Heterobasidion annosum species complex</taxon>
    </lineage>
</organism>
<dbReference type="KEGG" id="hir:HETIRDRAFT_67739"/>
<dbReference type="SUPFAM" id="SSF46785">
    <property type="entry name" value="Winged helix' DNA-binding domain"/>
    <property type="match status" value="1"/>
</dbReference>
<dbReference type="GO" id="GO:0046983">
    <property type="term" value="F:protein dimerization activity"/>
    <property type="evidence" value="ECO:0007669"/>
    <property type="project" value="InterPro"/>
</dbReference>
<dbReference type="PANTHER" id="PTHR43712:SF2">
    <property type="entry name" value="O-METHYLTRANSFERASE CICE"/>
    <property type="match status" value="1"/>
</dbReference>
<sequence>MPSTLKLLSNLIAASVGDIQAACDARGVPFPSLDEVFSQETEEIRNQPEVLKAIGILVAAATQLIATARATPTFIASASMQYMVTACLGVVNDGHVAEILREAGPQGLHASDIAKRSGMNASRISKVLRLLATNHIFREITPDVFTNNRTSSLLDTNKAVDELLENSLGKHDGTPGYAAFVGHQTDECFKIASALSETLRDPVFGHSDEPTQCALTKAMHNNLPAFEFLELPENAHRLRRFGVVMDASTKLQPANAILNGFNFTSLPDNSLVIDVAGGIGSVSLVLAKAYPRLNFLVEDRPKTVFWKANFPEALTTGRVKFVAHDIFSPQPDAYKNPAVFILRSILHDWSDAYATRILKHLRSAAGPETKLVVIDHVLPYSCPSDLGTEESVKGLNTPLPPAPLLANMGGAGSLQYSLDILMLSIQNGQERTSSHFVTLLKNTGWELKEIKRTDAIGSWYPHLISTPI</sequence>
<dbReference type="RefSeq" id="XP_009552525.1">
    <property type="nucleotide sequence ID" value="XM_009554230.1"/>
</dbReference>
<dbReference type="GeneID" id="20678824"/>
<dbReference type="Pfam" id="PF08100">
    <property type="entry name" value="Dimerisation"/>
    <property type="match status" value="1"/>
</dbReference>
<dbReference type="Proteomes" id="UP000030671">
    <property type="component" value="Unassembled WGS sequence"/>
</dbReference>
<dbReference type="InParanoid" id="W4JR52"/>
<dbReference type="GO" id="GO:0008171">
    <property type="term" value="F:O-methyltransferase activity"/>
    <property type="evidence" value="ECO:0007669"/>
    <property type="project" value="InterPro"/>
</dbReference>
<keyword evidence="7" id="KW-1185">Reference proteome</keyword>
<dbReference type="Gene3D" id="1.10.10.10">
    <property type="entry name" value="Winged helix-like DNA-binding domain superfamily/Winged helix DNA-binding domain"/>
    <property type="match status" value="1"/>
</dbReference>
<dbReference type="HOGENOM" id="CLU_005533_0_3_1"/>
<evidence type="ECO:0000313" key="7">
    <source>
        <dbReference type="Proteomes" id="UP000030671"/>
    </source>
</evidence>
<dbReference type="STRING" id="747525.W4JR52"/>
<evidence type="ECO:0000256" key="3">
    <source>
        <dbReference type="ARBA" id="ARBA00022691"/>
    </source>
</evidence>
<name>W4JR52_HETIT</name>
<evidence type="ECO:0000313" key="6">
    <source>
        <dbReference type="EMBL" id="ETW75346.1"/>
    </source>
</evidence>
<reference evidence="6 7" key="1">
    <citation type="journal article" date="2012" name="New Phytol.">
        <title>Insight into trade-off between wood decay and parasitism from the genome of a fungal forest pathogen.</title>
        <authorList>
            <person name="Olson A."/>
            <person name="Aerts A."/>
            <person name="Asiegbu F."/>
            <person name="Belbahri L."/>
            <person name="Bouzid O."/>
            <person name="Broberg A."/>
            <person name="Canback B."/>
            <person name="Coutinho P.M."/>
            <person name="Cullen D."/>
            <person name="Dalman K."/>
            <person name="Deflorio G."/>
            <person name="van Diepen L.T."/>
            <person name="Dunand C."/>
            <person name="Duplessis S."/>
            <person name="Durling M."/>
            <person name="Gonthier P."/>
            <person name="Grimwood J."/>
            <person name="Fossdal C.G."/>
            <person name="Hansson D."/>
            <person name="Henrissat B."/>
            <person name="Hietala A."/>
            <person name="Himmelstrand K."/>
            <person name="Hoffmeister D."/>
            <person name="Hogberg N."/>
            <person name="James T.Y."/>
            <person name="Karlsson M."/>
            <person name="Kohler A."/>
            <person name="Kues U."/>
            <person name="Lee Y.H."/>
            <person name="Lin Y.C."/>
            <person name="Lind M."/>
            <person name="Lindquist E."/>
            <person name="Lombard V."/>
            <person name="Lucas S."/>
            <person name="Lunden K."/>
            <person name="Morin E."/>
            <person name="Murat C."/>
            <person name="Park J."/>
            <person name="Raffaello T."/>
            <person name="Rouze P."/>
            <person name="Salamov A."/>
            <person name="Schmutz J."/>
            <person name="Solheim H."/>
            <person name="Stahlberg J."/>
            <person name="Velez H."/>
            <person name="de Vries R.P."/>
            <person name="Wiebenga A."/>
            <person name="Woodward S."/>
            <person name="Yakovlev I."/>
            <person name="Garbelotto M."/>
            <person name="Martin F."/>
            <person name="Grigoriev I.V."/>
            <person name="Stenlid J."/>
        </authorList>
    </citation>
    <scope>NUCLEOTIDE SEQUENCE [LARGE SCALE GENOMIC DNA]</scope>
    <source>
        <strain evidence="6 7">TC 32-1</strain>
    </source>
</reference>
<dbReference type="PROSITE" id="PS51683">
    <property type="entry name" value="SAM_OMT_II"/>
    <property type="match status" value="1"/>
</dbReference>
<dbReference type="eggNOG" id="KOG3178">
    <property type="taxonomic scope" value="Eukaryota"/>
</dbReference>
<dbReference type="OrthoDB" id="2410195at2759"/>
<keyword evidence="2" id="KW-0808">Transferase</keyword>
<dbReference type="EMBL" id="KI925466">
    <property type="protein sequence ID" value="ETW75346.1"/>
    <property type="molecule type" value="Genomic_DNA"/>
</dbReference>
<dbReference type="SUPFAM" id="SSF53335">
    <property type="entry name" value="S-adenosyl-L-methionine-dependent methyltransferases"/>
    <property type="match status" value="1"/>
</dbReference>
<accession>W4JR52</accession>
<dbReference type="InterPro" id="IPR036390">
    <property type="entry name" value="WH_DNA-bd_sf"/>
</dbReference>
<gene>
    <name evidence="6" type="ORF">HETIRDRAFT_67739</name>
</gene>
<evidence type="ECO:0000259" key="4">
    <source>
        <dbReference type="Pfam" id="PF00891"/>
    </source>
</evidence>
<dbReference type="InterPro" id="IPR012967">
    <property type="entry name" value="COMT_dimerisation"/>
</dbReference>
<keyword evidence="1" id="KW-0489">Methyltransferase</keyword>
<dbReference type="Gene3D" id="3.40.50.150">
    <property type="entry name" value="Vaccinia Virus protein VP39"/>
    <property type="match status" value="1"/>
</dbReference>
<dbReference type="InterPro" id="IPR029063">
    <property type="entry name" value="SAM-dependent_MTases_sf"/>
</dbReference>
<dbReference type="InterPro" id="IPR016461">
    <property type="entry name" value="COMT-like"/>
</dbReference>
<dbReference type="InterPro" id="IPR036388">
    <property type="entry name" value="WH-like_DNA-bd_sf"/>
</dbReference>
<protein>
    <submittedName>
        <fullName evidence="6">Uncharacterized protein</fullName>
    </submittedName>
</protein>
<evidence type="ECO:0000256" key="1">
    <source>
        <dbReference type="ARBA" id="ARBA00022603"/>
    </source>
</evidence>
<dbReference type="Pfam" id="PF00891">
    <property type="entry name" value="Methyltransf_2"/>
    <property type="match status" value="1"/>
</dbReference>
<proteinExistence type="predicted"/>